<dbReference type="SMART" id="SM00563">
    <property type="entry name" value="PlsC"/>
    <property type="match status" value="1"/>
</dbReference>
<evidence type="ECO:0000256" key="13">
    <source>
        <dbReference type="ARBA" id="ARBA00023264"/>
    </source>
</evidence>
<evidence type="ECO:0000256" key="5">
    <source>
        <dbReference type="ARBA" id="ARBA00022679"/>
    </source>
</evidence>
<accession>A0AAE1UD85</accession>
<keyword evidence="6 17" id="KW-0812">Transmembrane</keyword>
<reference evidence="19" key="1">
    <citation type="submission" date="2023-11" db="EMBL/GenBank/DDBJ databases">
        <title>Genome assemblies of two species of porcelain crab, Petrolisthes cinctipes and Petrolisthes manimaculis (Anomura: Porcellanidae).</title>
        <authorList>
            <person name="Angst P."/>
        </authorList>
    </citation>
    <scope>NUCLEOTIDE SEQUENCE</scope>
    <source>
        <strain evidence="19">PB745_02</strain>
        <tissue evidence="19">Gill</tissue>
    </source>
</reference>
<keyword evidence="14" id="KW-0012">Acyltransferase</keyword>
<evidence type="ECO:0000256" key="8">
    <source>
        <dbReference type="ARBA" id="ARBA00022837"/>
    </source>
</evidence>
<dbReference type="Pfam" id="PF13833">
    <property type="entry name" value="EF-hand_8"/>
    <property type="match status" value="1"/>
</dbReference>
<evidence type="ECO:0000256" key="7">
    <source>
        <dbReference type="ARBA" id="ARBA00022737"/>
    </source>
</evidence>
<evidence type="ECO:0000256" key="12">
    <source>
        <dbReference type="ARBA" id="ARBA00023209"/>
    </source>
</evidence>
<feature type="coiled-coil region" evidence="16">
    <location>
        <begin position="413"/>
        <end position="447"/>
    </location>
</feature>
<evidence type="ECO:0000256" key="15">
    <source>
        <dbReference type="ARBA" id="ARBA00025707"/>
    </source>
</evidence>
<keyword evidence="10" id="KW-0443">Lipid metabolism</keyword>
<organism evidence="19 20">
    <name type="scientific">Petrolisthes manimaculis</name>
    <dbReference type="NCBI Taxonomy" id="1843537"/>
    <lineage>
        <taxon>Eukaryota</taxon>
        <taxon>Metazoa</taxon>
        <taxon>Ecdysozoa</taxon>
        <taxon>Arthropoda</taxon>
        <taxon>Crustacea</taxon>
        <taxon>Multicrustacea</taxon>
        <taxon>Malacostraca</taxon>
        <taxon>Eumalacostraca</taxon>
        <taxon>Eucarida</taxon>
        <taxon>Decapoda</taxon>
        <taxon>Pleocyemata</taxon>
        <taxon>Anomura</taxon>
        <taxon>Galatheoidea</taxon>
        <taxon>Porcellanidae</taxon>
        <taxon>Petrolisthes</taxon>
    </lineage>
</organism>
<feature type="domain" description="EF-hand" evidence="18">
    <location>
        <begin position="543"/>
        <end position="578"/>
    </location>
</feature>
<evidence type="ECO:0000256" key="11">
    <source>
        <dbReference type="ARBA" id="ARBA00023136"/>
    </source>
</evidence>
<evidence type="ECO:0000256" key="9">
    <source>
        <dbReference type="ARBA" id="ARBA00022989"/>
    </source>
</evidence>
<comment type="caution">
    <text evidence="19">The sequence shown here is derived from an EMBL/GenBank/DDBJ whole genome shotgun (WGS) entry which is preliminary data.</text>
</comment>
<dbReference type="GO" id="GO:0016020">
    <property type="term" value="C:membrane"/>
    <property type="evidence" value="ECO:0007669"/>
    <property type="project" value="UniProtKB-SubCell"/>
</dbReference>
<protein>
    <recommendedName>
        <fullName evidence="18">EF-hand domain-containing protein</fullName>
    </recommendedName>
</protein>
<dbReference type="SUPFAM" id="SSF47473">
    <property type="entry name" value="EF-hand"/>
    <property type="match status" value="1"/>
</dbReference>
<dbReference type="GO" id="GO:0005509">
    <property type="term" value="F:calcium ion binding"/>
    <property type="evidence" value="ECO:0007669"/>
    <property type="project" value="InterPro"/>
</dbReference>
<keyword evidence="7" id="KW-0677">Repeat</keyword>
<evidence type="ECO:0000256" key="1">
    <source>
        <dbReference type="ARBA" id="ARBA00004370"/>
    </source>
</evidence>
<evidence type="ECO:0000256" key="3">
    <source>
        <dbReference type="ARBA" id="ARBA00008655"/>
    </source>
</evidence>
<keyword evidence="4" id="KW-0444">Lipid biosynthesis</keyword>
<comment type="pathway">
    <text evidence="2">Lipid metabolism; phospholipid metabolism.</text>
</comment>
<feature type="domain" description="EF-hand" evidence="18">
    <location>
        <begin position="508"/>
        <end position="542"/>
    </location>
</feature>
<keyword evidence="8" id="KW-0106">Calcium</keyword>
<dbReference type="InterPro" id="IPR002048">
    <property type="entry name" value="EF_hand_dom"/>
</dbReference>
<comment type="similarity">
    <text evidence="3">Belongs to the 1-acyl-sn-glycerol-3-phosphate acyltransferase family.</text>
</comment>
<dbReference type="FunFam" id="1.10.238.10:FF:000003">
    <property type="entry name" value="Calmodulin A"/>
    <property type="match status" value="1"/>
</dbReference>
<keyword evidence="16" id="KW-0175">Coiled coil</keyword>
<proteinExistence type="inferred from homology"/>
<keyword evidence="20" id="KW-1185">Reference proteome</keyword>
<sequence length="609" mass="69741">MSDKGGNGDERRNEGESPPIIQETSQLLNPFVHRLQMDTAYDKFKLVFMSIFVVPVRVLGIIVCLIIAYILATAGLWGLTREDLAARPMSGWRRSVKDMVRCWVRGMFTAGAFHLVHVKGHPALRVDAPILAVAPHSSFFDVLLIVVMGAPSIVAKGEVTKIPFFASTGSQSSQRIRWYMGLMGRMMMRCYGCQWMTIKGRRATRAEAPILVVGPHSSFFDAFAVYWSGVPCLVNRIENLQLPFFGKYIDYTQPVYVWREDPNSRQNTIQEIKNRATSKEDWPQIMIFPEGTCTNRSCLITFKPGAFYPGVPVQPVIIRYNNRIDSFTWTWDGPGALKMLWVTLCQFHNFCELEYLPVYTPSEEEKQDAKLYASNVRQVMADALGVPVADYTYDDCRLMHKAKLRNLPYQTGLIEFQKLRQRLGLNLKNVEEELLNLKNVEEELLDQYADIAISDGQITLPDFSRYLGIPESEPALVDLFKLYDKDNSNTIDFREYLVGYCQYAKPANNEDTLRCAFRLFDRGGKGRILLRDLIKALRVSLDMTQEETERIFKQTDQDNKGYITYEDFEAHAKRKPEYAKIFLTYQESIKNGTRPRTAHLPPPGKKKAD</sequence>
<dbReference type="SMART" id="SM00054">
    <property type="entry name" value="EFh"/>
    <property type="match status" value="3"/>
</dbReference>
<evidence type="ECO:0000256" key="17">
    <source>
        <dbReference type="SAM" id="Phobius"/>
    </source>
</evidence>
<dbReference type="AlphaFoldDB" id="A0AAE1UD85"/>
<evidence type="ECO:0000256" key="16">
    <source>
        <dbReference type="SAM" id="Coils"/>
    </source>
</evidence>
<evidence type="ECO:0000256" key="4">
    <source>
        <dbReference type="ARBA" id="ARBA00022516"/>
    </source>
</evidence>
<comment type="pathway">
    <text evidence="15">Phospholipid metabolism.</text>
</comment>
<dbReference type="EMBL" id="JAWZYT010001022">
    <property type="protein sequence ID" value="KAK4316431.1"/>
    <property type="molecule type" value="Genomic_DNA"/>
</dbReference>
<dbReference type="InterPro" id="IPR002123">
    <property type="entry name" value="Plipid/glycerol_acylTrfase"/>
</dbReference>
<dbReference type="SUPFAM" id="SSF69593">
    <property type="entry name" value="Glycerol-3-phosphate (1)-acyltransferase"/>
    <property type="match status" value="1"/>
</dbReference>
<evidence type="ECO:0000313" key="20">
    <source>
        <dbReference type="Proteomes" id="UP001292094"/>
    </source>
</evidence>
<evidence type="ECO:0000256" key="6">
    <source>
        <dbReference type="ARBA" id="ARBA00022692"/>
    </source>
</evidence>
<dbReference type="CDD" id="cd07991">
    <property type="entry name" value="LPLAT_LPCAT1-like"/>
    <property type="match status" value="1"/>
</dbReference>
<gene>
    <name evidence="19" type="ORF">Pmani_012407</name>
</gene>
<dbReference type="InterPro" id="IPR011992">
    <property type="entry name" value="EF-hand-dom_pair"/>
</dbReference>
<dbReference type="InterPro" id="IPR045252">
    <property type="entry name" value="LPCAT1-like"/>
</dbReference>
<evidence type="ECO:0000256" key="10">
    <source>
        <dbReference type="ARBA" id="ARBA00023098"/>
    </source>
</evidence>
<evidence type="ECO:0000259" key="18">
    <source>
        <dbReference type="PROSITE" id="PS50222"/>
    </source>
</evidence>
<keyword evidence="13" id="KW-1208">Phospholipid metabolism</keyword>
<dbReference type="PANTHER" id="PTHR23063:SF52">
    <property type="entry name" value="LYSOPHOSPHATIDYLCHOLINE ACYLTRANSFERASE"/>
    <property type="match status" value="1"/>
</dbReference>
<evidence type="ECO:0000313" key="19">
    <source>
        <dbReference type="EMBL" id="KAK4316431.1"/>
    </source>
</evidence>
<comment type="subcellular location">
    <subcellularLocation>
        <location evidence="1">Membrane</location>
    </subcellularLocation>
</comment>
<dbReference type="PANTHER" id="PTHR23063">
    <property type="entry name" value="PHOSPHOLIPID ACYLTRANSFERASE"/>
    <property type="match status" value="1"/>
</dbReference>
<dbReference type="Proteomes" id="UP001292094">
    <property type="component" value="Unassembled WGS sequence"/>
</dbReference>
<dbReference type="GO" id="GO:0005783">
    <property type="term" value="C:endoplasmic reticulum"/>
    <property type="evidence" value="ECO:0007669"/>
    <property type="project" value="TreeGrafter"/>
</dbReference>
<keyword evidence="9 17" id="KW-1133">Transmembrane helix</keyword>
<evidence type="ECO:0000256" key="14">
    <source>
        <dbReference type="ARBA" id="ARBA00023315"/>
    </source>
</evidence>
<keyword evidence="5" id="KW-0808">Transferase</keyword>
<dbReference type="Gene3D" id="1.10.238.10">
    <property type="entry name" value="EF-hand"/>
    <property type="match status" value="1"/>
</dbReference>
<dbReference type="GO" id="GO:0008654">
    <property type="term" value="P:phospholipid biosynthetic process"/>
    <property type="evidence" value="ECO:0007669"/>
    <property type="project" value="UniProtKB-KW"/>
</dbReference>
<keyword evidence="11 17" id="KW-0472">Membrane</keyword>
<evidence type="ECO:0000256" key="2">
    <source>
        <dbReference type="ARBA" id="ARBA00005074"/>
    </source>
</evidence>
<name>A0AAE1UD85_9EUCA</name>
<feature type="transmembrane region" description="Helical" evidence="17">
    <location>
        <begin position="46"/>
        <end position="79"/>
    </location>
</feature>
<keyword evidence="12" id="KW-0594">Phospholipid biosynthesis</keyword>
<dbReference type="Pfam" id="PF13499">
    <property type="entry name" value="EF-hand_7"/>
    <property type="match status" value="1"/>
</dbReference>
<dbReference type="PROSITE" id="PS50222">
    <property type="entry name" value="EF_HAND_2"/>
    <property type="match status" value="3"/>
</dbReference>
<dbReference type="GO" id="GO:0008374">
    <property type="term" value="F:O-acyltransferase activity"/>
    <property type="evidence" value="ECO:0007669"/>
    <property type="project" value="InterPro"/>
</dbReference>
<dbReference type="InterPro" id="IPR018247">
    <property type="entry name" value="EF_Hand_1_Ca_BS"/>
</dbReference>
<feature type="domain" description="EF-hand" evidence="18">
    <location>
        <begin position="471"/>
        <end position="506"/>
    </location>
</feature>
<dbReference type="CDD" id="cd00051">
    <property type="entry name" value="EFh"/>
    <property type="match status" value="1"/>
</dbReference>
<dbReference type="Pfam" id="PF01553">
    <property type="entry name" value="Acyltransferase"/>
    <property type="match status" value="1"/>
</dbReference>
<dbReference type="PROSITE" id="PS00018">
    <property type="entry name" value="EF_HAND_1"/>
    <property type="match status" value="1"/>
</dbReference>
<dbReference type="GO" id="GO:0042171">
    <property type="term" value="F:lysophosphatidic acid acyltransferase activity"/>
    <property type="evidence" value="ECO:0007669"/>
    <property type="project" value="TreeGrafter"/>
</dbReference>